<dbReference type="GO" id="GO:0004722">
    <property type="term" value="F:protein serine/threonine phosphatase activity"/>
    <property type="evidence" value="ECO:0007669"/>
    <property type="project" value="InterPro"/>
</dbReference>
<proteinExistence type="predicted"/>
<dbReference type="PROSITE" id="PS51746">
    <property type="entry name" value="PPM_2"/>
    <property type="match status" value="1"/>
</dbReference>
<feature type="non-terminal residue" evidence="2">
    <location>
        <position position="1"/>
    </location>
</feature>
<dbReference type="SUPFAM" id="SSF81606">
    <property type="entry name" value="PP2C-like"/>
    <property type="match status" value="1"/>
</dbReference>
<organism evidence="2 3">
    <name type="scientific">Fragilariopsis cylindrus CCMP1102</name>
    <dbReference type="NCBI Taxonomy" id="635003"/>
    <lineage>
        <taxon>Eukaryota</taxon>
        <taxon>Sar</taxon>
        <taxon>Stramenopiles</taxon>
        <taxon>Ochrophyta</taxon>
        <taxon>Bacillariophyta</taxon>
        <taxon>Bacillariophyceae</taxon>
        <taxon>Bacillariophycidae</taxon>
        <taxon>Bacillariales</taxon>
        <taxon>Bacillariaceae</taxon>
        <taxon>Fragilariopsis</taxon>
    </lineage>
</organism>
<dbReference type="InterPro" id="IPR001932">
    <property type="entry name" value="PPM-type_phosphatase-like_dom"/>
</dbReference>
<dbReference type="InterPro" id="IPR015655">
    <property type="entry name" value="PP2C"/>
</dbReference>
<dbReference type="PANTHER" id="PTHR47992">
    <property type="entry name" value="PROTEIN PHOSPHATASE"/>
    <property type="match status" value="1"/>
</dbReference>
<dbReference type="KEGG" id="fcy:FRACYDRAFT_142029"/>
<dbReference type="CDD" id="cd00143">
    <property type="entry name" value="PP2Cc"/>
    <property type="match status" value="1"/>
</dbReference>
<dbReference type="Gene3D" id="3.60.40.10">
    <property type="entry name" value="PPM-type phosphatase domain"/>
    <property type="match status" value="1"/>
</dbReference>
<evidence type="ECO:0000313" key="2">
    <source>
        <dbReference type="EMBL" id="OEU13647.1"/>
    </source>
</evidence>
<dbReference type="AlphaFoldDB" id="A0A1E7F661"/>
<dbReference type="OrthoDB" id="10264738at2759"/>
<reference evidence="2 3" key="1">
    <citation type="submission" date="2016-09" db="EMBL/GenBank/DDBJ databases">
        <title>Extensive genetic diversity and differential bi-allelic expression allows diatom success in the polar Southern Ocean.</title>
        <authorList>
            <consortium name="DOE Joint Genome Institute"/>
            <person name="Mock T."/>
            <person name="Otillar R.P."/>
            <person name="Strauss J."/>
            <person name="Dupont C."/>
            <person name="Frickenhaus S."/>
            <person name="Maumus F."/>
            <person name="Mcmullan M."/>
            <person name="Sanges R."/>
            <person name="Schmutz J."/>
            <person name="Toseland A."/>
            <person name="Valas R."/>
            <person name="Veluchamy A."/>
            <person name="Ward B.J."/>
            <person name="Allen A."/>
            <person name="Barry K."/>
            <person name="Falciatore A."/>
            <person name="Ferrante M."/>
            <person name="Fortunato A.E."/>
            <person name="Gloeckner G."/>
            <person name="Gruber A."/>
            <person name="Hipkin R."/>
            <person name="Janech M."/>
            <person name="Kroth P."/>
            <person name="Leese F."/>
            <person name="Lindquist E."/>
            <person name="Lyon B.R."/>
            <person name="Martin J."/>
            <person name="Mayer C."/>
            <person name="Parker M."/>
            <person name="Quesneville H."/>
            <person name="Raymond J."/>
            <person name="Uhlig C."/>
            <person name="Valentin K.U."/>
            <person name="Worden A.Z."/>
            <person name="Armbrust E.V."/>
            <person name="Bowler C."/>
            <person name="Green B."/>
            <person name="Moulton V."/>
            <person name="Van Oosterhout C."/>
            <person name="Grigoriev I."/>
        </authorList>
    </citation>
    <scope>NUCLEOTIDE SEQUENCE [LARGE SCALE GENOMIC DNA]</scope>
    <source>
        <strain evidence="2 3">CCMP1102</strain>
    </source>
</reference>
<gene>
    <name evidence="2" type="ORF">FRACYDRAFT_142029</name>
</gene>
<keyword evidence="3" id="KW-1185">Reference proteome</keyword>
<feature type="domain" description="PPM-type phosphatase" evidence="1">
    <location>
        <begin position="1"/>
        <end position="167"/>
    </location>
</feature>
<dbReference type="InterPro" id="IPR036457">
    <property type="entry name" value="PPM-type-like_dom_sf"/>
</dbReference>
<evidence type="ECO:0000313" key="3">
    <source>
        <dbReference type="Proteomes" id="UP000095751"/>
    </source>
</evidence>
<dbReference type="SMART" id="SM00332">
    <property type="entry name" value="PP2Cc"/>
    <property type="match status" value="1"/>
</dbReference>
<name>A0A1E7F661_9STRA</name>
<protein>
    <submittedName>
        <fullName evidence="2">Protein serine/threonine phosphatase 2C</fullName>
    </submittedName>
</protein>
<dbReference type="EMBL" id="KV784361">
    <property type="protein sequence ID" value="OEU13647.1"/>
    <property type="molecule type" value="Genomic_DNA"/>
</dbReference>
<accession>A0A1E7F661</accession>
<dbReference type="Proteomes" id="UP000095751">
    <property type="component" value="Unassembled WGS sequence"/>
</dbReference>
<dbReference type="Pfam" id="PF00481">
    <property type="entry name" value="PP2C"/>
    <property type="match status" value="1"/>
</dbReference>
<sequence>RTLISANVGDSRAILCRGKKAVDLTRDHKPSDEREKARIRSMGEDVQWDPYGEIYRVKDLSLSRAIGDRFAKPVVSSEAEIDSLPVNDDEDEFFLLASDGLWDVMTSQEVVDFVHEMLECPTQSVKTKKGKIILTPEFRRRKMARFVAHEALERGSADNVCVILVWL</sequence>
<feature type="non-terminal residue" evidence="2">
    <location>
        <position position="167"/>
    </location>
</feature>
<evidence type="ECO:0000259" key="1">
    <source>
        <dbReference type="PROSITE" id="PS51746"/>
    </source>
</evidence>
<dbReference type="InParanoid" id="A0A1E7F661"/>